<evidence type="ECO:0000256" key="3">
    <source>
        <dbReference type="SAM" id="Phobius"/>
    </source>
</evidence>
<dbReference type="PANTHER" id="PTHR12161:SF44">
    <property type="entry name" value="REGULATOR OF VPS4 ACTIVITY IN THE MVB PATHWAY PROTEIN"/>
    <property type="match status" value="1"/>
</dbReference>
<dbReference type="GO" id="GO:0015031">
    <property type="term" value="P:protein transport"/>
    <property type="evidence" value="ECO:0007669"/>
    <property type="project" value="InterPro"/>
</dbReference>
<dbReference type="InterPro" id="IPR004864">
    <property type="entry name" value="LEA_2"/>
</dbReference>
<accession>A0A834SKC2</accession>
<dbReference type="OrthoDB" id="29853at2759"/>
<dbReference type="Proteomes" id="UP000634136">
    <property type="component" value="Unassembled WGS sequence"/>
</dbReference>
<name>A0A834SKC2_9FABA</name>
<sequence length="786" mass="90138">MSMDPPPKYVMLDNNGLHPPPHRRHIPRYHEQESSGGGCSCMKCFCFCYCCIFILLLLAFAATGFMFLIFDPKVPSYQVENFSVKKFDIQNGNKLNTEFTVVVKTHNPNEGISLEYGKDSEVNITYLDAQIGSGPIPEFRQPAKNTTVLEVVMKGRGDYSAQTHQSLMQDQKQGKIPLKVQVRVPVTLVVQGYSLREFKVIMTAHVRDSYRILDMFEFLFGWSKASKCKKVIKRARCRLKLLKNKRHAIVRQSREDLAELIKKGFQETAVNRVEQLIKDESLATAYELLDHFCEFILTQLSYIRRHKDCPNDINEAASSLIYASARCGDLPELCAIRKLFGQRYGHNFAATAMELFPGNLVNNQLKESLSEKCVPDDLKYRVVDEIARDYCLQPEVLAIEYYPDWQQMQVKEIKGYQVGEEDAQINDTIAGSEIHDYSSIHNFLSKPGDSCSPRESNTCDTSALVSTVQQYPPYIHSFPLGKKVDRLQNFTKLHSFTTFGLVDKAEMLEYFNNTEESRFSVPKDGSNQDQKLLKLRSSESEREKTQYVYDPRSDLDGDESESEKSSMRNSRKSMRVVPENRSRRRSTSLENQGIRDIACMVYYHKPSRNPSSHKSCPHHSLKHQKPLVGAFPQTDYVQNQKKLKHEGSSETETNGCSLDHPCYSCVCNDVRNSMDIKIQQEPIRKEESKEGMKLVSIPQRAVYNVFTYPDCDQCEKQKNARAPESYSRAATMPQERQKSCMDKMVRTYSCPSHSQNPNHVHPKLPDYDDIAAKFTALKRERLENKE</sequence>
<organism evidence="5 6">
    <name type="scientific">Senna tora</name>
    <dbReference type="NCBI Taxonomy" id="362788"/>
    <lineage>
        <taxon>Eukaryota</taxon>
        <taxon>Viridiplantae</taxon>
        <taxon>Streptophyta</taxon>
        <taxon>Embryophyta</taxon>
        <taxon>Tracheophyta</taxon>
        <taxon>Spermatophyta</taxon>
        <taxon>Magnoliopsida</taxon>
        <taxon>eudicotyledons</taxon>
        <taxon>Gunneridae</taxon>
        <taxon>Pentapetalae</taxon>
        <taxon>rosids</taxon>
        <taxon>fabids</taxon>
        <taxon>Fabales</taxon>
        <taxon>Fabaceae</taxon>
        <taxon>Caesalpinioideae</taxon>
        <taxon>Cassia clade</taxon>
        <taxon>Senna</taxon>
    </lineage>
</organism>
<comment type="similarity">
    <text evidence="1">Belongs to the IST1 family.</text>
</comment>
<keyword evidence="3" id="KW-0812">Transmembrane</keyword>
<proteinExistence type="inferred from homology"/>
<dbReference type="PANTHER" id="PTHR12161">
    <property type="entry name" value="IST1 FAMILY MEMBER"/>
    <property type="match status" value="1"/>
</dbReference>
<dbReference type="Gene3D" id="1.20.1260.60">
    <property type="entry name" value="Vacuolar protein sorting-associated protein Ist1"/>
    <property type="match status" value="1"/>
</dbReference>
<dbReference type="Gene3D" id="2.60.40.1820">
    <property type="match status" value="1"/>
</dbReference>
<feature type="domain" description="Late embryogenesis abundant protein LEA-2 subgroup" evidence="4">
    <location>
        <begin position="103"/>
        <end position="186"/>
    </location>
</feature>
<dbReference type="InterPro" id="IPR005061">
    <property type="entry name" value="Ist1"/>
</dbReference>
<dbReference type="Pfam" id="PF03398">
    <property type="entry name" value="Ist1"/>
    <property type="match status" value="1"/>
</dbReference>
<keyword evidence="6" id="KW-1185">Reference proteome</keyword>
<dbReference type="SUPFAM" id="SSF117070">
    <property type="entry name" value="LEA14-like"/>
    <property type="match status" value="1"/>
</dbReference>
<gene>
    <name evidence="5" type="ORF">G2W53_038076</name>
</gene>
<evidence type="ECO:0000259" key="4">
    <source>
        <dbReference type="Pfam" id="PF03168"/>
    </source>
</evidence>
<dbReference type="InterPro" id="IPR042277">
    <property type="entry name" value="IST1-like"/>
</dbReference>
<dbReference type="EMBL" id="JAAIUW010000012">
    <property type="protein sequence ID" value="KAF7805915.1"/>
    <property type="molecule type" value="Genomic_DNA"/>
</dbReference>
<evidence type="ECO:0000256" key="1">
    <source>
        <dbReference type="ARBA" id="ARBA00005536"/>
    </source>
</evidence>
<comment type="caution">
    <text evidence="5">The sequence shown here is derived from an EMBL/GenBank/DDBJ whole genome shotgun (WGS) entry which is preliminary data.</text>
</comment>
<dbReference type="FunFam" id="1.20.1260.60:FF:000002">
    <property type="entry name" value="Vacuolar protein sorting-associated protein IST1"/>
    <property type="match status" value="1"/>
</dbReference>
<feature type="region of interest" description="Disordered" evidence="2">
    <location>
        <begin position="535"/>
        <end position="590"/>
    </location>
</feature>
<evidence type="ECO:0000313" key="5">
    <source>
        <dbReference type="EMBL" id="KAF7805915.1"/>
    </source>
</evidence>
<feature type="compositionally biased region" description="Basic and acidic residues" evidence="2">
    <location>
        <begin position="536"/>
        <end position="555"/>
    </location>
</feature>
<protein>
    <submittedName>
        <fullName evidence="5">IST1-like protein</fullName>
    </submittedName>
</protein>
<evidence type="ECO:0000313" key="6">
    <source>
        <dbReference type="Proteomes" id="UP000634136"/>
    </source>
</evidence>
<keyword evidence="3" id="KW-1133">Transmembrane helix</keyword>
<feature type="transmembrane region" description="Helical" evidence="3">
    <location>
        <begin position="44"/>
        <end position="70"/>
    </location>
</feature>
<dbReference type="Pfam" id="PF03168">
    <property type="entry name" value="LEA_2"/>
    <property type="match status" value="1"/>
</dbReference>
<keyword evidence="3" id="KW-0472">Membrane</keyword>
<evidence type="ECO:0000256" key="2">
    <source>
        <dbReference type="SAM" id="MobiDB-lite"/>
    </source>
</evidence>
<reference evidence="5" key="1">
    <citation type="submission" date="2020-09" db="EMBL/GenBank/DDBJ databases">
        <title>Genome-Enabled Discovery of Anthraquinone Biosynthesis in Senna tora.</title>
        <authorList>
            <person name="Kang S.-H."/>
            <person name="Pandey R.P."/>
            <person name="Lee C.-M."/>
            <person name="Sim J.-S."/>
            <person name="Jeong J.-T."/>
            <person name="Choi B.-S."/>
            <person name="Jung M."/>
            <person name="Ginzburg D."/>
            <person name="Zhao K."/>
            <person name="Won S.Y."/>
            <person name="Oh T.-J."/>
            <person name="Yu Y."/>
            <person name="Kim N.-H."/>
            <person name="Lee O.R."/>
            <person name="Lee T.-H."/>
            <person name="Bashyal P."/>
            <person name="Kim T.-S."/>
            <person name="Lee W.-H."/>
            <person name="Kawkins C."/>
            <person name="Kim C.-K."/>
            <person name="Kim J.S."/>
            <person name="Ahn B.O."/>
            <person name="Rhee S.Y."/>
            <person name="Sohng J.K."/>
        </authorList>
    </citation>
    <scope>NUCLEOTIDE SEQUENCE</scope>
    <source>
        <tissue evidence="5">Leaf</tissue>
    </source>
</reference>
<dbReference type="AlphaFoldDB" id="A0A834SKC2"/>